<name>A0ABW0K6M3_9BACL</name>
<comment type="caution">
    <text evidence="2">The sequence shown here is derived from an EMBL/GenBank/DDBJ whole genome shotgun (WGS) entry which is preliminary data.</text>
</comment>
<reference evidence="3" key="1">
    <citation type="journal article" date="2019" name="Int. J. Syst. Evol. Microbiol.">
        <title>The Global Catalogue of Microorganisms (GCM) 10K type strain sequencing project: providing services to taxonomists for standard genome sequencing and annotation.</title>
        <authorList>
            <consortium name="The Broad Institute Genomics Platform"/>
            <consortium name="The Broad Institute Genome Sequencing Center for Infectious Disease"/>
            <person name="Wu L."/>
            <person name="Ma J."/>
        </authorList>
    </citation>
    <scope>NUCLEOTIDE SEQUENCE [LARGE SCALE GENOMIC DNA]</scope>
    <source>
        <strain evidence="3">KACC 11904</strain>
    </source>
</reference>
<accession>A0ABW0K6M3</accession>
<dbReference type="PROSITE" id="PS51272">
    <property type="entry name" value="SLH"/>
    <property type="match status" value="1"/>
</dbReference>
<evidence type="ECO:0000313" key="3">
    <source>
        <dbReference type="Proteomes" id="UP001596044"/>
    </source>
</evidence>
<dbReference type="InterPro" id="IPR001119">
    <property type="entry name" value="SLH_dom"/>
</dbReference>
<feature type="domain" description="SLH" evidence="1">
    <location>
        <begin position="35"/>
        <end position="98"/>
    </location>
</feature>
<proteinExistence type="predicted"/>
<evidence type="ECO:0000259" key="1">
    <source>
        <dbReference type="PROSITE" id="PS51272"/>
    </source>
</evidence>
<gene>
    <name evidence="2" type="ORF">ACFPOG_11855</name>
</gene>
<dbReference type="EMBL" id="JBHSMJ010000013">
    <property type="protein sequence ID" value="MFC5448964.1"/>
    <property type="molecule type" value="Genomic_DNA"/>
</dbReference>
<dbReference type="RefSeq" id="WP_270880860.1">
    <property type="nucleotide sequence ID" value="NZ_JAQFVF010000040.1"/>
</dbReference>
<keyword evidence="3" id="KW-1185">Reference proteome</keyword>
<evidence type="ECO:0000313" key="2">
    <source>
        <dbReference type="EMBL" id="MFC5448964.1"/>
    </source>
</evidence>
<dbReference type="Proteomes" id="UP001596044">
    <property type="component" value="Unassembled WGS sequence"/>
</dbReference>
<sequence length="449" mass="51940">MKKLTTTLITLLMTFLLIESYITPSFASMNDKSQMLNRIFPDIKNHWSENTVKEAIKKGYIDGFEDGNFHPDQTVTRAEFIKMLALALKLDIPKGNEQEWYSPFVNALVHAGIHQWSDFDSGDWNTPITREEVARLSVRATEKEKHNIDTRKWMYDATSTGLITGLNDRGDLGILESSNRAQAVTIIERIFKLRHNENLEVDKHAESQAEFFWHNTNMFTMWKNFLTTKGWNGFNPEGFDSKMTIDSPDGIYKGRITGIYVIDLADTNDPFWSIIPYSINDLYWNAGDRAQFPIRDIKDAFLVYYTQSLDYNNDPGHISTNLYYNTDGSIQLQMLGVGEENKKEFEDGTCCKYDVEQYNRIGQGSLEASQSINLKLDPSYNGKVYQGYIDHKVARLPMMIVPKKIKEYSYVTVDAEVSRSFSQPYTNRLYYKWFTDDHLNTSTKRIELN</sequence>
<dbReference type="Pfam" id="PF00395">
    <property type="entry name" value="SLH"/>
    <property type="match status" value="1"/>
</dbReference>
<organism evidence="2 3">
    <name type="scientific">Paenibacillus aestuarii</name>
    <dbReference type="NCBI Taxonomy" id="516965"/>
    <lineage>
        <taxon>Bacteria</taxon>
        <taxon>Bacillati</taxon>
        <taxon>Bacillota</taxon>
        <taxon>Bacilli</taxon>
        <taxon>Bacillales</taxon>
        <taxon>Paenibacillaceae</taxon>
        <taxon>Paenibacillus</taxon>
    </lineage>
</organism>
<protein>
    <submittedName>
        <fullName evidence="2">S-layer homology domain-containing protein</fullName>
    </submittedName>
</protein>